<proteinExistence type="inferred from homology"/>
<dbReference type="PANTHER" id="PTHR35561:SF1">
    <property type="entry name" value="RNA 2',3'-CYCLIC PHOSPHODIESTERASE"/>
    <property type="match status" value="1"/>
</dbReference>
<dbReference type="Pfam" id="PF02834">
    <property type="entry name" value="LigT_PEase"/>
    <property type="match status" value="2"/>
</dbReference>
<dbReference type="AlphaFoldDB" id="A0A382DD40"/>
<reference evidence="3" key="1">
    <citation type="submission" date="2018-05" db="EMBL/GenBank/DDBJ databases">
        <authorList>
            <person name="Lanie J.A."/>
            <person name="Ng W.-L."/>
            <person name="Kazmierczak K.M."/>
            <person name="Andrzejewski T.M."/>
            <person name="Davidsen T.M."/>
            <person name="Wayne K.J."/>
            <person name="Tettelin H."/>
            <person name="Glass J.I."/>
            <person name="Rusch D."/>
            <person name="Podicherti R."/>
            <person name="Tsui H.-C.T."/>
            <person name="Winkler M.E."/>
        </authorList>
    </citation>
    <scope>NUCLEOTIDE SEQUENCE</scope>
</reference>
<dbReference type="EMBL" id="UINC01038489">
    <property type="protein sequence ID" value="SVB35577.1"/>
    <property type="molecule type" value="Genomic_DNA"/>
</dbReference>
<dbReference type="InterPro" id="IPR009097">
    <property type="entry name" value="Cyclic_Pdiesterase"/>
</dbReference>
<dbReference type="HAMAP" id="MF_01940">
    <property type="entry name" value="RNA_CPDase"/>
    <property type="match status" value="1"/>
</dbReference>
<dbReference type="PANTHER" id="PTHR35561">
    <property type="entry name" value="RNA 2',3'-CYCLIC PHOSPHODIESTERASE"/>
    <property type="match status" value="1"/>
</dbReference>
<gene>
    <name evidence="3" type="ORF">METZ01_LOCUS188431</name>
</gene>
<evidence type="ECO:0000313" key="3">
    <source>
        <dbReference type="EMBL" id="SVB35577.1"/>
    </source>
</evidence>
<keyword evidence="1" id="KW-0378">Hydrolase</keyword>
<accession>A0A382DD40</accession>
<name>A0A382DD40_9ZZZZ</name>
<dbReference type="NCBIfam" id="TIGR02258">
    <property type="entry name" value="2_5_ligase"/>
    <property type="match status" value="1"/>
</dbReference>
<dbReference type="InterPro" id="IPR014051">
    <property type="entry name" value="Phosphoesterase_HXTX"/>
</dbReference>
<sequence length="187" mass="21134">MRTFLAVPIPEEVKSKKNSFYSILENSGGKIQWVKNSNLHLTLKFIGHTPESSIDEIRKVIVKIVTMNAPFNLFVNDTGCFPTPRRPRILWMGLSGELNPLFTLVHQIEEALDSMGFPKEGQDYSPHITLARIKYPQKETPNIDLFLKSSYDAIDFPVDRVQFFSSELLSSGAIHTILDTVPLGETI</sequence>
<protein>
    <recommendedName>
        <fullName evidence="2">Phosphoesterase HXTX domain-containing protein</fullName>
    </recommendedName>
</protein>
<dbReference type="GO" id="GO:0008664">
    <property type="term" value="F:RNA 2',3'-cyclic 3'-phosphodiesterase activity"/>
    <property type="evidence" value="ECO:0007669"/>
    <property type="project" value="InterPro"/>
</dbReference>
<feature type="domain" description="Phosphoesterase HXTX" evidence="2">
    <location>
        <begin position="7"/>
        <end position="91"/>
    </location>
</feature>
<dbReference type="GO" id="GO:0004113">
    <property type="term" value="F:2',3'-cyclic-nucleotide 3'-phosphodiesterase activity"/>
    <property type="evidence" value="ECO:0007669"/>
    <property type="project" value="InterPro"/>
</dbReference>
<evidence type="ECO:0000256" key="1">
    <source>
        <dbReference type="ARBA" id="ARBA00022801"/>
    </source>
</evidence>
<evidence type="ECO:0000259" key="2">
    <source>
        <dbReference type="Pfam" id="PF02834"/>
    </source>
</evidence>
<organism evidence="3">
    <name type="scientific">marine metagenome</name>
    <dbReference type="NCBI Taxonomy" id="408172"/>
    <lineage>
        <taxon>unclassified sequences</taxon>
        <taxon>metagenomes</taxon>
        <taxon>ecological metagenomes</taxon>
    </lineage>
</organism>
<feature type="domain" description="Phosphoesterase HXTX" evidence="2">
    <location>
        <begin position="100"/>
        <end position="174"/>
    </location>
</feature>
<dbReference type="SUPFAM" id="SSF55144">
    <property type="entry name" value="LigT-like"/>
    <property type="match status" value="1"/>
</dbReference>
<dbReference type="InterPro" id="IPR004175">
    <property type="entry name" value="RNA_CPDase"/>
</dbReference>
<dbReference type="Gene3D" id="3.90.1140.10">
    <property type="entry name" value="Cyclic phosphodiesterase"/>
    <property type="match status" value="1"/>
</dbReference>